<name>A0ABM9SZ01_YERAL</name>
<proteinExistence type="predicted"/>
<dbReference type="PROSITE" id="PS51257">
    <property type="entry name" value="PROKAR_LIPOPROTEIN"/>
    <property type="match status" value="1"/>
</dbReference>
<keyword evidence="2" id="KW-1185">Reference proteome</keyword>
<reference evidence="1 2" key="1">
    <citation type="submission" date="2015-03" db="EMBL/GenBank/DDBJ databases">
        <authorList>
            <consortium name="Pathogen Informatics"/>
            <person name="Murphy D."/>
        </authorList>
    </citation>
    <scope>NUCLEOTIDE SEQUENCE [LARGE SCALE GENOMIC DNA]</scope>
    <source>
        <strain evidence="1 2">IP08791</strain>
    </source>
</reference>
<dbReference type="EMBL" id="CQEH01000056">
    <property type="protein sequence ID" value="CNL85270.1"/>
    <property type="molecule type" value="Genomic_DNA"/>
</dbReference>
<gene>
    <name evidence="1" type="ORF">ERS137966_04268</name>
</gene>
<dbReference type="NCBIfam" id="NF045617">
    <property type="entry name" value="mostly_LP"/>
    <property type="match status" value="1"/>
</dbReference>
<accession>A0ABM9SZ01</accession>
<dbReference type="InterPro" id="IPR054657">
    <property type="entry name" value="T6SS_periplasmic_put"/>
</dbReference>
<evidence type="ECO:0000313" key="1">
    <source>
        <dbReference type="EMBL" id="CNL85270.1"/>
    </source>
</evidence>
<sequence>MNRSVFLILCALLVGCVGDRLDFRNKGDVLIHKNSICIKAKSGDTLTYYLLSSSTDNYEKPLEVGTNVSKKYPDICIFTTLENNTAYDLIYVLNGGKYRVEFSINGDGIIPESYKGSQ</sequence>
<dbReference type="RefSeq" id="WP_049604630.1">
    <property type="nucleotide sequence ID" value="NZ_CABHPY010000121.1"/>
</dbReference>
<dbReference type="Proteomes" id="UP000038647">
    <property type="component" value="Unassembled WGS sequence"/>
</dbReference>
<evidence type="ECO:0008006" key="3">
    <source>
        <dbReference type="Google" id="ProtNLM"/>
    </source>
</evidence>
<organism evidence="1 2">
    <name type="scientific">Yersinia aldovae</name>
    <dbReference type="NCBI Taxonomy" id="29483"/>
    <lineage>
        <taxon>Bacteria</taxon>
        <taxon>Pseudomonadati</taxon>
        <taxon>Pseudomonadota</taxon>
        <taxon>Gammaproteobacteria</taxon>
        <taxon>Enterobacterales</taxon>
        <taxon>Yersiniaceae</taxon>
        <taxon>Yersinia</taxon>
    </lineage>
</organism>
<evidence type="ECO:0000313" key="2">
    <source>
        <dbReference type="Proteomes" id="UP000038647"/>
    </source>
</evidence>
<protein>
    <recommendedName>
        <fullName evidence="3">Lipoprotein</fullName>
    </recommendedName>
</protein>
<comment type="caution">
    <text evidence="1">The sequence shown here is derived from an EMBL/GenBank/DDBJ whole genome shotgun (WGS) entry which is preliminary data.</text>
</comment>